<dbReference type="Proteomes" id="UP000009007">
    <property type="component" value="Chromosome I"/>
</dbReference>
<organism evidence="1 2">
    <name type="scientific">Methanoculleus bourgensis (strain ATCC 43281 / DSM 3045 / OCM 15 / MS2)</name>
    <name type="common">Methanogenium bourgense</name>
    <dbReference type="NCBI Taxonomy" id="1201294"/>
    <lineage>
        <taxon>Archaea</taxon>
        <taxon>Methanobacteriati</taxon>
        <taxon>Methanobacteriota</taxon>
        <taxon>Stenosarchaea group</taxon>
        <taxon>Methanomicrobia</taxon>
        <taxon>Methanomicrobiales</taxon>
        <taxon>Methanomicrobiaceae</taxon>
        <taxon>Methanoculleus</taxon>
    </lineage>
</organism>
<protein>
    <recommendedName>
        <fullName evidence="3">DUF72 domain-containing protein</fullName>
    </recommendedName>
</protein>
<dbReference type="KEGG" id="mbg:BN140_2603"/>
<dbReference type="PANTHER" id="PTHR30348:SF4">
    <property type="entry name" value="DUF72 DOMAIN-CONTAINING PROTEIN"/>
    <property type="match status" value="1"/>
</dbReference>
<sequence length="234" mass="26784">MEVHVGTSGWAYAWNRGGSLAWFAEHSGLDAIELNASFYGFPSERTVRSWVDAGSELRWSVKVNRSVTHRHRFNEKAVGVWERFRERFLPLDDLIDFYLFQAPPAFGDVDRILAFAGATGLGERCTVEIRNPVVLGDDEACRRLQEAVVLVSVDSPDFRERVFLGDAVYLRMHGREDWYRHDYTDAELAGVRDKIAAIGPERAYIFFNNNHAMLDNARMMLRLFGRDRPGLAVR</sequence>
<keyword evidence="2" id="KW-1185">Reference proteome</keyword>
<dbReference type="RefSeq" id="WP_014868497.1">
    <property type="nucleotide sequence ID" value="NC_018227.2"/>
</dbReference>
<dbReference type="InterPro" id="IPR002763">
    <property type="entry name" value="DUF72"/>
</dbReference>
<dbReference type="PANTHER" id="PTHR30348">
    <property type="entry name" value="UNCHARACTERIZED PROTEIN YECE"/>
    <property type="match status" value="1"/>
</dbReference>
<accession>I7KE69</accession>
<dbReference type="Gene3D" id="3.20.20.410">
    <property type="entry name" value="Protein of unknown function UPF0759"/>
    <property type="match status" value="1"/>
</dbReference>
<dbReference type="BioCyc" id="MBOU1201294:BN140_RS12940-MONOMER"/>
<dbReference type="EMBL" id="HE964772">
    <property type="protein sequence ID" value="CCJ37526.1"/>
    <property type="molecule type" value="Genomic_DNA"/>
</dbReference>
<dbReference type="Pfam" id="PF01904">
    <property type="entry name" value="DUF72"/>
    <property type="match status" value="1"/>
</dbReference>
<evidence type="ECO:0000313" key="2">
    <source>
        <dbReference type="Proteomes" id="UP000009007"/>
    </source>
</evidence>
<dbReference type="SUPFAM" id="SSF117396">
    <property type="entry name" value="TM1631-like"/>
    <property type="match status" value="1"/>
</dbReference>
<dbReference type="HOGENOM" id="CLU_046519_0_1_2"/>
<name>I7KE69_METBM</name>
<dbReference type="InterPro" id="IPR036520">
    <property type="entry name" value="UPF0759_sf"/>
</dbReference>
<gene>
    <name evidence="1" type="ordered locus">BN140_2603</name>
</gene>
<dbReference type="AlphaFoldDB" id="I7KE69"/>
<reference evidence="2" key="1">
    <citation type="journal article" date="2012" name="J. Bacteriol.">
        <title>Complete genome sequence of the hydrogenotrophic, methanogenic archaeon Methanoculleus bourgensis strain MS2T, isolated from a sewage sludge digester.</title>
        <authorList>
            <person name="Maus I."/>
            <person name="Wibberg D."/>
            <person name="Stantscheff R."/>
            <person name="Eikmeyer F.G."/>
            <person name="Seffner A."/>
            <person name="Boelter J."/>
            <person name="Szczepanowski R."/>
            <person name="Blom J."/>
            <person name="Jaenicke S."/>
            <person name="Konig H."/>
            <person name="Puhler A."/>
            <person name="Schluter A."/>
        </authorList>
    </citation>
    <scope>NUCLEOTIDE SEQUENCE [LARGE SCALE GENOMIC DNA]</scope>
    <source>
        <strain evidence="2">ATCC 43281 / DSM 3045 / OCM 15 / MS2</strain>
    </source>
</reference>
<evidence type="ECO:0000313" key="1">
    <source>
        <dbReference type="EMBL" id="CCJ37526.1"/>
    </source>
</evidence>
<evidence type="ECO:0008006" key="3">
    <source>
        <dbReference type="Google" id="ProtNLM"/>
    </source>
</evidence>
<proteinExistence type="predicted"/>
<dbReference type="STRING" id="1201294.BN140_2603"/>
<dbReference type="GeneID" id="13354711"/>
<dbReference type="PATRIC" id="fig|1201294.9.peg.2928"/>